<dbReference type="eggNOG" id="COG4529">
    <property type="taxonomic scope" value="Bacteria"/>
</dbReference>
<reference evidence="2 3" key="1">
    <citation type="submission" date="2012-05" db="EMBL/GenBank/DDBJ databases">
        <title>Finished chromosome of genome of Chamaesiphon sp. PCC 6605.</title>
        <authorList>
            <consortium name="US DOE Joint Genome Institute"/>
            <person name="Gugger M."/>
            <person name="Coursin T."/>
            <person name="Rippka R."/>
            <person name="Tandeau De Marsac N."/>
            <person name="Huntemann M."/>
            <person name="Wei C.-L."/>
            <person name="Han J."/>
            <person name="Detter J.C."/>
            <person name="Han C."/>
            <person name="Tapia R."/>
            <person name="Chen A."/>
            <person name="Kyrpides N."/>
            <person name="Mavromatis K."/>
            <person name="Markowitz V."/>
            <person name="Szeto E."/>
            <person name="Ivanova N."/>
            <person name="Pagani I."/>
            <person name="Pati A."/>
            <person name="Goodwin L."/>
            <person name="Nordberg H.P."/>
            <person name="Cantor M.N."/>
            <person name="Hua S.X."/>
            <person name="Woyke T."/>
            <person name="Kerfeld C.A."/>
        </authorList>
    </citation>
    <scope>NUCLEOTIDE SEQUENCE [LARGE SCALE GENOMIC DNA]</scope>
    <source>
        <strain evidence="3">ATCC 27169 / PCC 6605</strain>
    </source>
</reference>
<dbReference type="RefSeq" id="WP_015162304.1">
    <property type="nucleotide sequence ID" value="NC_019697.1"/>
</dbReference>
<dbReference type="InterPro" id="IPR038732">
    <property type="entry name" value="HpyO/CreE_NAD-binding"/>
</dbReference>
<keyword evidence="3" id="KW-1185">Reference proteome</keyword>
<organism evidence="2 3">
    <name type="scientific">Chamaesiphon minutus (strain ATCC 27169 / PCC 6605)</name>
    <dbReference type="NCBI Taxonomy" id="1173020"/>
    <lineage>
        <taxon>Bacteria</taxon>
        <taxon>Bacillati</taxon>
        <taxon>Cyanobacteriota</taxon>
        <taxon>Cyanophyceae</taxon>
        <taxon>Gomontiellales</taxon>
        <taxon>Chamaesiphonaceae</taxon>
        <taxon>Chamaesiphon</taxon>
    </lineage>
</organism>
<gene>
    <name evidence="2" type="ORF">Cha6605_5333</name>
</gene>
<dbReference type="STRING" id="1173020.Cha6605_5333"/>
<dbReference type="PANTHER" id="PTHR40254:SF1">
    <property type="entry name" value="BLR0577 PROTEIN"/>
    <property type="match status" value="1"/>
</dbReference>
<evidence type="ECO:0000313" key="2">
    <source>
        <dbReference type="EMBL" id="AFY96220.1"/>
    </source>
</evidence>
<dbReference type="Pfam" id="PF13454">
    <property type="entry name" value="NAD_binding_9"/>
    <property type="match status" value="1"/>
</dbReference>
<evidence type="ECO:0000259" key="1">
    <source>
        <dbReference type="Pfam" id="PF13454"/>
    </source>
</evidence>
<accession>K9UN29</accession>
<dbReference type="OrthoDB" id="9784009at2"/>
<dbReference type="InterPro" id="IPR052189">
    <property type="entry name" value="L-asp_N-monooxygenase_NS-form"/>
</dbReference>
<dbReference type="HOGENOM" id="CLU_038677_1_0_3"/>
<proteinExistence type="predicted"/>
<name>K9UN29_CHAP6</name>
<dbReference type="Proteomes" id="UP000010366">
    <property type="component" value="Chromosome"/>
</dbReference>
<feature type="domain" description="FAD-dependent urate hydroxylase HpyO/Asp monooxygenase CreE-like FAD/NAD(P)-binding" evidence="1">
    <location>
        <begin position="29"/>
        <end position="230"/>
    </location>
</feature>
<protein>
    <recommendedName>
        <fullName evidence="1">FAD-dependent urate hydroxylase HpyO/Asp monooxygenase CreE-like FAD/NAD(P)-binding domain-containing protein</fullName>
    </recommendedName>
</protein>
<dbReference type="AlphaFoldDB" id="K9UN29"/>
<evidence type="ECO:0000313" key="3">
    <source>
        <dbReference type="Proteomes" id="UP000010366"/>
    </source>
</evidence>
<dbReference type="KEGG" id="cmp:Cha6605_5333"/>
<dbReference type="EMBL" id="CP003600">
    <property type="protein sequence ID" value="AFY96220.1"/>
    <property type="molecule type" value="Genomic_DNA"/>
</dbReference>
<sequence>MATLEYSGLILLTDSQQQPTAADKCYDLAIIGAGISSAYTLINYISLLEKQSTVEERTVALGANLGDYQARPVKIVVTEKSGDFWTGIPYGKRSGRNSLLISPLKEFIPQQLEREHFIDWLNANRAPIFDPQVYNQGKMSAKWLSDNADAIDRGQWDDLFIPRHTFGLYLQERMANLLATATAKGLIEIDLLTADAIDVQQLADGYRVDFVATETNHYFVTNKLVLAIGSPPNIAFERVSGDRQKSDPCYIDNMYEPSLDENIDRLCQSLAQLESPSQRQVLIVGSNAGTLDVLYSIHNSKAATSLIEKFFILSPNATFPHRIQTAPIQLDYTPQHLAALLKSDSFTAKQILEAVKQDVAHATSVGINISDIYSDISKLVMEALNRLNFGEQCQFVSKYAVEIGKYQRRAGGEYLDVVERAIAERKLELCKGKFVRYLPLTTGGCNCEYFDPEDRQQKVLDTPIGVVINCGGFQDVTTSSSPLIQNLIRRQICIPNESNRGFIIDKNFEASKNCYLMGPLVAGNIDGNFRVWHAESCQRIIGFSQNLATALLQSEQLDLPSVTLAPNPESANVLMNVA</sequence>
<dbReference type="PANTHER" id="PTHR40254">
    <property type="entry name" value="BLR0577 PROTEIN"/>
    <property type="match status" value="1"/>
</dbReference>